<dbReference type="PANTHER" id="PTHR43169">
    <property type="entry name" value="EXSB FAMILY PROTEIN"/>
    <property type="match status" value="1"/>
</dbReference>
<feature type="domain" description="NAD/GMP synthase" evidence="1">
    <location>
        <begin position="9"/>
        <end position="68"/>
    </location>
</feature>
<dbReference type="CDD" id="cd01990">
    <property type="entry name" value="LarE-like"/>
    <property type="match status" value="1"/>
</dbReference>
<dbReference type="SUPFAM" id="SSF52402">
    <property type="entry name" value="Adenine nucleotide alpha hydrolases-like"/>
    <property type="match status" value="1"/>
</dbReference>
<dbReference type="NCBIfam" id="TIGR00268">
    <property type="entry name" value="ATP-dependent sacrificial sulfur transferase LarE"/>
    <property type="match status" value="1"/>
</dbReference>
<proteinExistence type="predicted"/>
<dbReference type="InterPro" id="IPR022310">
    <property type="entry name" value="NAD/GMP_synthase"/>
</dbReference>
<dbReference type="InterPro" id="IPR005232">
    <property type="entry name" value="LarE"/>
</dbReference>
<evidence type="ECO:0000313" key="2">
    <source>
        <dbReference type="EMBL" id="AUW95365.1"/>
    </source>
</evidence>
<dbReference type="InterPro" id="IPR052188">
    <property type="entry name" value="Ni-pincer_cofactor_biosynth"/>
</dbReference>
<dbReference type="PIRSF" id="PIRSF006661">
    <property type="entry name" value="PP-lp_UCP006661"/>
    <property type="match status" value="1"/>
</dbReference>
<protein>
    <submittedName>
        <fullName evidence="2">TIGR00268 family protein</fullName>
    </submittedName>
</protein>
<gene>
    <name evidence="2" type="ORF">BXT84_03280</name>
</gene>
<keyword evidence="3" id="KW-1185">Reference proteome</keyword>
<reference evidence="2 3" key="1">
    <citation type="journal article" date="2019" name="Sci. Rep.">
        <title>Sulfobacillus thermotolerans: new insights into resistance and metabolic capacities of acidophilic chemolithotrophs.</title>
        <authorList>
            <person name="Panyushkina A.E."/>
            <person name="Babenko V.V."/>
            <person name="Nikitina A.S."/>
            <person name="Selezneva O.V."/>
            <person name="Tsaplina I.A."/>
            <person name="Letarova M.A."/>
            <person name="Kostryukova E.S."/>
            <person name="Letarov A.V."/>
        </authorList>
    </citation>
    <scope>NUCLEOTIDE SEQUENCE [LARGE SCALE GENOMIC DNA]</scope>
    <source>
        <strain evidence="2 3">Kr1</strain>
    </source>
</reference>
<accession>A0ABM6RV34</accession>
<dbReference type="Proteomes" id="UP000325292">
    <property type="component" value="Chromosome"/>
</dbReference>
<organism evidence="2 3">
    <name type="scientific">Sulfobacillus thermotolerans</name>
    <dbReference type="NCBI Taxonomy" id="338644"/>
    <lineage>
        <taxon>Bacteria</taxon>
        <taxon>Bacillati</taxon>
        <taxon>Bacillota</taxon>
        <taxon>Clostridia</taxon>
        <taxon>Eubacteriales</taxon>
        <taxon>Clostridiales Family XVII. Incertae Sedis</taxon>
        <taxon>Sulfobacillus</taxon>
    </lineage>
</organism>
<dbReference type="InterPro" id="IPR014729">
    <property type="entry name" value="Rossmann-like_a/b/a_fold"/>
</dbReference>
<dbReference type="EMBL" id="CP019454">
    <property type="protein sequence ID" value="AUW95365.1"/>
    <property type="molecule type" value="Genomic_DNA"/>
</dbReference>
<sequence>MLARLDQLAIAFSGGVDSSLLLYAAVQALGPERVLAVTSASETYPERERLAAEQVAREIGAPQLVIHTEELAIPGYAENPINRCYFCKQELFTQLVAVAQERGIRHVAFGAIADDEGEFRPGLMAAREKNVLAPLQKAQLIKREVRFLAHALGLSNWDKPSLACLSSRIPYGHRITREILSQVDQAELFLLQLGFRQVRVRHHGDVARIEVPPEDRVGILDLTALITEKFQALGYHHIALDLNGYRSGSMNAGLPLVVTGANGQP</sequence>
<evidence type="ECO:0000313" key="3">
    <source>
        <dbReference type="Proteomes" id="UP000325292"/>
    </source>
</evidence>
<dbReference type="Pfam" id="PF02540">
    <property type="entry name" value="NAD_synthase"/>
    <property type="match status" value="1"/>
</dbReference>
<name>A0ABM6RV34_9FIRM</name>
<evidence type="ECO:0000259" key="1">
    <source>
        <dbReference type="Pfam" id="PF02540"/>
    </source>
</evidence>
<dbReference type="PANTHER" id="PTHR43169:SF2">
    <property type="entry name" value="NAD_GMP SYNTHASE DOMAIN-CONTAINING PROTEIN"/>
    <property type="match status" value="1"/>
</dbReference>
<dbReference type="Gene3D" id="3.40.50.620">
    <property type="entry name" value="HUPs"/>
    <property type="match status" value="1"/>
</dbReference>